<dbReference type="Gene3D" id="3.90.1150.10">
    <property type="entry name" value="Aspartate Aminotransferase, domain 1"/>
    <property type="match status" value="1"/>
</dbReference>
<comment type="similarity">
    <text evidence="3 8">Belongs to the class-V pyridoxal-phosphate-dependent aminotransferase family. Csd subfamily.</text>
</comment>
<gene>
    <name evidence="10" type="ORF">Cs308_0322</name>
</gene>
<dbReference type="STRING" id="1806891.Cs308_0322"/>
<reference evidence="11" key="1">
    <citation type="submission" date="2016-03" db="EMBL/GenBank/DDBJ databases">
        <title>Culture-independent genomics supports pathogen discovery for uncultivable bacteria within the genus Chlamydia.</title>
        <authorList>
            <person name="Taylor-Brown A."/>
            <person name="Bachmann N.L."/>
            <person name="Borel N."/>
            <person name="Polkinghorne A."/>
        </authorList>
    </citation>
    <scope>NUCLEOTIDE SEQUENCE [LARGE SCALE GENOMIC DNA]</scope>
    <source>
        <strain evidence="11">2742-308</strain>
    </source>
</reference>
<dbReference type="PATRIC" id="fig|1806891.3.peg.313"/>
<evidence type="ECO:0000256" key="4">
    <source>
        <dbReference type="ARBA" id="ARBA00022679"/>
    </source>
</evidence>
<name>A0A1A9HWL7_9CHLA</name>
<dbReference type="GO" id="GO:0031071">
    <property type="term" value="F:cysteine desulfurase activity"/>
    <property type="evidence" value="ECO:0007669"/>
    <property type="project" value="UniProtKB-UniRule"/>
</dbReference>
<evidence type="ECO:0000256" key="2">
    <source>
        <dbReference type="ARBA" id="ARBA00002824"/>
    </source>
</evidence>
<dbReference type="Pfam" id="PF00266">
    <property type="entry name" value="Aminotran_5"/>
    <property type="match status" value="1"/>
</dbReference>
<keyword evidence="11" id="KW-1185">Reference proteome</keyword>
<dbReference type="EC" id="2.8.1.7" evidence="8"/>
<dbReference type="GO" id="GO:0030170">
    <property type="term" value="F:pyridoxal phosphate binding"/>
    <property type="evidence" value="ECO:0007669"/>
    <property type="project" value="UniProtKB-UniRule"/>
</dbReference>
<evidence type="ECO:0000256" key="5">
    <source>
        <dbReference type="ARBA" id="ARBA00022898"/>
    </source>
</evidence>
<comment type="catalytic activity">
    <reaction evidence="6 8">
        <text>(sulfur carrier)-H + L-cysteine = (sulfur carrier)-SH + L-alanine</text>
        <dbReference type="Rhea" id="RHEA:43892"/>
        <dbReference type="Rhea" id="RHEA-COMP:14737"/>
        <dbReference type="Rhea" id="RHEA-COMP:14739"/>
        <dbReference type="ChEBI" id="CHEBI:29917"/>
        <dbReference type="ChEBI" id="CHEBI:35235"/>
        <dbReference type="ChEBI" id="CHEBI:57972"/>
        <dbReference type="ChEBI" id="CHEBI:64428"/>
        <dbReference type="EC" id="2.8.1.7"/>
    </reaction>
</comment>
<dbReference type="Gene3D" id="3.40.640.10">
    <property type="entry name" value="Type I PLP-dependent aspartate aminotransferase-like (Major domain)"/>
    <property type="match status" value="1"/>
</dbReference>
<dbReference type="PROSITE" id="PS00595">
    <property type="entry name" value="AA_TRANSFER_CLASS_5"/>
    <property type="match status" value="1"/>
</dbReference>
<dbReference type="CDD" id="cd06453">
    <property type="entry name" value="SufS_like"/>
    <property type="match status" value="1"/>
</dbReference>
<dbReference type="InterPro" id="IPR020578">
    <property type="entry name" value="Aminotrans_V_PyrdxlP_BS"/>
</dbReference>
<dbReference type="InterPro" id="IPR010970">
    <property type="entry name" value="Cys_dSase_SufS"/>
</dbReference>
<dbReference type="InterPro" id="IPR015422">
    <property type="entry name" value="PyrdxlP-dep_Trfase_small"/>
</dbReference>
<dbReference type="InterPro" id="IPR016454">
    <property type="entry name" value="Cysteine_dSase"/>
</dbReference>
<dbReference type="AlphaFoldDB" id="A0A1A9HWL7"/>
<evidence type="ECO:0000313" key="10">
    <source>
        <dbReference type="EMBL" id="ANH78493.1"/>
    </source>
</evidence>
<dbReference type="Proteomes" id="UP000078162">
    <property type="component" value="Chromosome"/>
</dbReference>
<dbReference type="EMBL" id="CP014639">
    <property type="protein sequence ID" value="ANH78493.1"/>
    <property type="molecule type" value="Genomic_DNA"/>
</dbReference>
<evidence type="ECO:0000256" key="3">
    <source>
        <dbReference type="ARBA" id="ARBA00010447"/>
    </source>
</evidence>
<sequence>MEVQCLKKDFPIFAAKEKEQESFIYLDSAATTHKPQQVVDAITNFYTTSYATINRSVYSSSRNVTEEFTRVRSKIRKWIGAAYDDEIVFTRGTTAGLNLLAIAANDVWIPEGGVVLVTEAEHHANILSWEIACQRRGSRIKTIAVDDAGLIDLHHLEALLKEGAHFVSIPHVSNVLGCIQPLREIAALVHSFGAYIAVDGAQGAAHLPLDVHAWDVDFYVFSSHKIYGPTGVGVLYGKKNLLEDMPPIEGGGDMVAVCNGTNSEYLPPPMKFEAGTPHIAGVLGLGAALDYLTALTPEFIYHQESILTTYMYEQLLTIPGICIFGPALNEARGALISMKIDGTHPLDLGVLLDLQGIAIRTGHQCAQPVMNRLNLGHVLRASVGIYNDESDINQFVFALGHAVKKIHR</sequence>
<dbReference type="PANTHER" id="PTHR43586:SF8">
    <property type="entry name" value="CYSTEINE DESULFURASE 1, CHLOROPLASTIC"/>
    <property type="match status" value="1"/>
</dbReference>
<dbReference type="InterPro" id="IPR000192">
    <property type="entry name" value="Aminotrans_V_dom"/>
</dbReference>
<feature type="domain" description="Aminotransferase class V" evidence="9">
    <location>
        <begin position="24"/>
        <end position="395"/>
    </location>
</feature>
<proteinExistence type="inferred from homology"/>
<evidence type="ECO:0000256" key="6">
    <source>
        <dbReference type="ARBA" id="ARBA00050776"/>
    </source>
</evidence>
<comment type="cofactor">
    <cofactor evidence="1 7">
        <name>pyridoxal 5'-phosphate</name>
        <dbReference type="ChEBI" id="CHEBI:597326"/>
    </cofactor>
</comment>
<evidence type="ECO:0000259" key="9">
    <source>
        <dbReference type="Pfam" id="PF00266"/>
    </source>
</evidence>
<protein>
    <recommendedName>
        <fullName evidence="8">Cysteine desulfurase</fullName>
        <ecNumber evidence="8">2.8.1.7</ecNumber>
    </recommendedName>
</protein>
<organism evidence="10 11">
    <name type="scientific">Candidatus Chlamydia sanziniae</name>
    <dbReference type="NCBI Taxonomy" id="1806891"/>
    <lineage>
        <taxon>Bacteria</taxon>
        <taxon>Pseudomonadati</taxon>
        <taxon>Chlamydiota</taxon>
        <taxon>Chlamydiia</taxon>
        <taxon>Chlamydiales</taxon>
        <taxon>Chlamydiaceae</taxon>
        <taxon>Chlamydia/Chlamydophila group</taxon>
        <taxon>Chlamydia</taxon>
    </lineage>
</organism>
<dbReference type="GO" id="GO:0006534">
    <property type="term" value="P:cysteine metabolic process"/>
    <property type="evidence" value="ECO:0007669"/>
    <property type="project" value="UniProtKB-UniRule"/>
</dbReference>
<comment type="function">
    <text evidence="2 8">Catalyzes the removal of elemental sulfur and selenium atoms from L-cysteine, L-cystine, L-selenocysteine, and L-selenocystine to produce L-alanine.</text>
</comment>
<dbReference type="PANTHER" id="PTHR43586">
    <property type="entry name" value="CYSTEINE DESULFURASE"/>
    <property type="match status" value="1"/>
</dbReference>
<dbReference type="NCBIfam" id="TIGR01979">
    <property type="entry name" value="sufS"/>
    <property type="match status" value="1"/>
</dbReference>
<accession>A0A1A9HWL7</accession>
<dbReference type="SUPFAM" id="SSF53383">
    <property type="entry name" value="PLP-dependent transferases"/>
    <property type="match status" value="1"/>
</dbReference>
<keyword evidence="4 8" id="KW-0808">Transferase</keyword>
<evidence type="ECO:0000256" key="1">
    <source>
        <dbReference type="ARBA" id="ARBA00001933"/>
    </source>
</evidence>
<dbReference type="InterPro" id="IPR015421">
    <property type="entry name" value="PyrdxlP-dep_Trfase_major"/>
</dbReference>
<keyword evidence="5 8" id="KW-0663">Pyridoxal phosphate</keyword>
<evidence type="ECO:0000256" key="7">
    <source>
        <dbReference type="RuleBase" id="RU004504"/>
    </source>
</evidence>
<dbReference type="InterPro" id="IPR015424">
    <property type="entry name" value="PyrdxlP-dep_Trfase"/>
</dbReference>
<evidence type="ECO:0000256" key="8">
    <source>
        <dbReference type="RuleBase" id="RU004506"/>
    </source>
</evidence>
<evidence type="ECO:0000313" key="11">
    <source>
        <dbReference type="Proteomes" id="UP000078162"/>
    </source>
</evidence>
<dbReference type="PIRSF" id="PIRSF005572">
    <property type="entry name" value="NifS"/>
    <property type="match status" value="1"/>
</dbReference>
<dbReference type="KEGG" id="csaz:Cs308_0322"/>